<evidence type="ECO:0000313" key="13">
    <source>
        <dbReference type="Proteomes" id="UP000183954"/>
    </source>
</evidence>
<evidence type="ECO:0000256" key="6">
    <source>
        <dbReference type="ARBA" id="ARBA00023224"/>
    </source>
</evidence>
<dbReference type="PANTHER" id="PTHR32089">
    <property type="entry name" value="METHYL-ACCEPTING CHEMOTAXIS PROTEIN MCPB"/>
    <property type="match status" value="1"/>
</dbReference>
<evidence type="ECO:0000256" key="1">
    <source>
        <dbReference type="ARBA" id="ARBA00004651"/>
    </source>
</evidence>
<dbReference type="SUPFAM" id="SSF103190">
    <property type="entry name" value="Sensory domain-like"/>
    <property type="match status" value="2"/>
</dbReference>
<dbReference type="InterPro" id="IPR033463">
    <property type="entry name" value="sCache_3"/>
</dbReference>
<keyword evidence="3 9" id="KW-0812">Transmembrane</keyword>
<dbReference type="Pfam" id="PF00015">
    <property type="entry name" value="MCPsignal"/>
    <property type="match status" value="1"/>
</dbReference>
<dbReference type="CDD" id="cd11386">
    <property type="entry name" value="MCP_signal"/>
    <property type="match status" value="1"/>
</dbReference>
<dbReference type="Proteomes" id="UP000183954">
    <property type="component" value="Unassembled WGS sequence"/>
</dbReference>
<evidence type="ECO:0000259" key="11">
    <source>
        <dbReference type="PROSITE" id="PS50885"/>
    </source>
</evidence>
<evidence type="ECO:0000256" key="7">
    <source>
        <dbReference type="ARBA" id="ARBA00029447"/>
    </source>
</evidence>
<dbReference type="STRING" id="1121420.SAMN02746098_03151"/>
<reference evidence="13" key="1">
    <citation type="submission" date="2016-11" db="EMBL/GenBank/DDBJ databases">
        <authorList>
            <person name="Varghese N."/>
            <person name="Submissions S."/>
        </authorList>
    </citation>
    <scope>NUCLEOTIDE SEQUENCE [LARGE SCALE GENOMIC DNA]</scope>
    <source>
        <strain evidence="13">DSM 15449</strain>
    </source>
</reference>
<comment type="subcellular location">
    <subcellularLocation>
        <location evidence="1">Cell membrane</location>
        <topology evidence="1">Multi-pass membrane protein</topology>
    </subcellularLocation>
</comment>
<feature type="domain" description="Methyl-accepting transducer" evidence="10">
    <location>
        <begin position="377"/>
        <end position="634"/>
    </location>
</feature>
<dbReference type="Gene3D" id="1.10.287.950">
    <property type="entry name" value="Methyl-accepting chemotaxis protein"/>
    <property type="match status" value="1"/>
</dbReference>
<dbReference type="InterPro" id="IPR003660">
    <property type="entry name" value="HAMP_dom"/>
</dbReference>
<dbReference type="Gene3D" id="3.30.450.20">
    <property type="entry name" value="PAS domain"/>
    <property type="match status" value="1"/>
</dbReference>
<gene>
    <name evidence="12" type="ORF">SAMN02746098_03151</name>
</gene>
<feature type="transmembrane region" description="Helical" evidence="9">
    <location>
        <begin position="283"/>
        <end position="302"/>
    </location>
</feature>
<dbReference type="AlphaFoldDB" id="A0A1M5ZC78"/>
<dbReference type="Pfam" id="PF17202">
    <property type="entry name" value="sCache_3_3"/>
    <property type="match status" value="1"/>
</dbReference>
<keyword evidence="2" id="KW-1003">Cell membrane</keyword>
<keyword evidence="5 9" id="KW-0472">Membrane</keyword>
<feature type="domain" description="HAMP" evidence="11">
    <location>
        <begin position="304"/>
        <end position="358"/>
    </location>
</feature>
<evidence type="ECO:0000256" key="8">
    <source>
        <dbReference type="PROSITE-ProRule" id="PRU00284"/>
    </source>
</evidence>
<dbReference type="Pfam" id="PF00672">
    <property type="entry name" value="HAMP"/>
    <property type="match status" value="1"/>
</dbReference>
<evidence type="ECO:0000256" key="3">
    <source>
        <dbReference type="ARBA" id="ARBA00022692"/>
    </source>
</evidence>
<sequence>MSLSKKIIIPVVLVMAVAVFLLGYSIHGSIKENLSGFYQENLNKKADAFQSETDMMKEKALNAAGWFESSANLLQAYQVGDRKTAIDLGQLAMESFGLDYFLITDLEGKVLVRAHEPEKFGDSIAGQINIQMALRGEKSVGIEEGKEAGLFIRAGSPLRNANGDIIGVISTGYTFGSEAFVDRFKKLFDSEITVFIGEKRVMTTFLDEKGERIIGTKLENQQITEDVLKKGQIYYGQSNIRGTDYSAVYSPIVDVDNKIVGMMFIGDNTGLINSLIGETTKRIGMVSVVLAVFLILAMALIVRRLVIKPLAGVLAILKGAAEGKGDLTIRVQEQSKDELGELGKYFNLFVDEMQGLVKSVGNSTGQVSAFSEQMAANADQTSKAAEEIALTISRLAEGANTQALSVKQGTDMIEAINKAITAIKNSTGHLAKVSGETHKTMETGFQAIATQFDAMEKNKKASTGVVNKINALANKSDEIGQIVNVINDIASRTNLLALNAAIEAARAGEQGKGFSVVAEEVRKLAEKSTVATREIAGLIQEILKGIFETEEEVLLASQAVSAQESAVNETQDSLRDIQGAVEKVMTETGSISFAALGLGREVKNMVQTMNSIAEVAEESAASTQEASAATEEQTSSMEEMAVNALQMNDAAKDLQNMVKKFIIVGYD</sequence>
<evidence type="ECO:0000256" key="9">
    <source>
        <dbReference type="SAM" id="Phobius"/>
    </source>
</evidence>
<dbReference type="PROSITE" id="PS50885">
    <property type="entry name" value="HAMP"/>
    <property type="match status" value="1"/>
</dbReference>
<dbReference type="SMART" id="SM00304">
    <property type="entry name" value="HAMP"/>
    <property type="match status" value="1"/>
</dbReference>
<dbReference type="PANTHER" id="PTHR32089:SF112">
    <property type="entry name" value="LYSOZYME-LIKE PROTEIN-RELATED"/>
    <property type="match status" value="1"/>
</dbReference>
<dbReference type="InterPro" id="IPR004089">
    <property type="entry name" value="MCPsignal_dom"/>
</dbReference>
<evidence type="ECO:0000313" key="12">
    <source>
        <dbReference type="EMBL" id="SHI21855.1"/>
    </source>
</evidence>
<dbReference type="Pfam" id="PF17203">
    <property type="entry name" value="sCache_3_2"/>
    <property type="match status" value="1"/>
</dbReference>
<comment type="similarity">
    <text evidence="7">Belongs to the methyl-accepting chemotaxis (MCP) protein family.</text>
</comment>
<protein>
    <submittedName>
        <fullName evidence="12">Methyl-accepting chemotaxis protein</fullName>
    </submittedName>
</protein>
<dbReference type="OrthoDB" id="1790929at2"/>
<dbReference type="Gene3D" id="1.10.8.500">
    <property type="entry name" value="HAMP domain in histidine kinase"/>
    <property type="match status" value="1"/>
</dbReference>
<proteinExistence type="inferred from homology"/>
<dbReference type="EMBL" id="FQXJ01000011">
    <property type="protein sequence ID" value="SHI21855.1"/>
    <property type="molecule type" value="Genomic_DNA"/>
</dbReference>
<keyword evidence="13" id="KW-1185">Reference proteome</keyword>
<dbReference type="RefSeq" id="WP_073030669.1">
    <property type="nucleotide sequence ID" value="NZ_FQXJ01000011.1"/>
</dbReference>
<dbReference type="GO" id="GO:0005886">
    <property type="term" value="C:plasma membrane"/>
    <property type="evidence" value="ECO:0007669"/>
    <property type="project" value="UniProtKB-SubCell"/>
</dbReference>
<keyword evidence="4 9" id="KW-1133">Transmembrane helix</keyword>
<dbReference type="CDD" id="cd06225">
    <property type="entry name" value="HAMP"/>
    <property type="match status" value="1"/>
</dbReference>
<evidence type="ECO:0000256" key="5">
    <source>
        <dbReference type="ARBA" id="ARBA00023136"/>
    </source>
</evidence>
<evidence type="ECO:0000256" key="2">
    <source>
        <dbReference type="ARBA" id="ARBA00022475"/>
    </source>
</evidence>
<dbReference type="GO" id="GO:0007165">
    <property type="term" value="P:signal transduction"/>
    <property type="evidence" value="ECO:0007669"/>
    <property type="project" value="UniProtKB-KW"/>
</dbReference>
<name>A0A1M5ZC78_9FIRM</name>
<organism evidence="12 13">
    <name type="scientific">Desulfosporosinus lacus DSM 15449</name>
    <dbReference type="NCBI Taxonomy" id="1121420"/>
    <lineage>
        <taxon>Bacteria</taxon>
        <taxon>Bacillati</taxon>
        <taxon>Bacillota</taxon>
        <taxon>Clostridia</taxon>
        <taxon>Eubacteriales</taxon>
        <taxon>Desulfitobacteriaceae</taxon>
        <taxon>Desulfosporosinus</taxon>
    </lineage>
</organism>
<evidence type="ECO:0000259" key="10">
    <source>
        <dbReference type="PROSITE" id="PS50111"/>
    </source>
</evidence>
<keyword evidence="6 8" id="KW-0807">Transducer</keyword>
<accession>A0A1M5ZC78</accession>
<dbReference type="SUPFAM" id="SSF58104">
    <property type="entry name" value="Methyl-accepting chemotaxis protein (MCP) signaling domain"/>
    <property type="match status" value="1"/>
</dbReference>
<feature type="transmembrane region" description="Helical" evidence="9">
    <location>
        <begin position="7"/>
        <end position="26"/>
    </location>
</feature>
<dbReference type="SMART" id="SM00283">
    <property type="entry name" value="MA"/>
    <property type="match status" value="1"/>
</dbReference>
<evidence type="ECO:0000256" key="4">
    <source>
        <dbReference type="ARBA" id="ARBA00022989"/>
    </source>
</evidence>
<dbReference type="PROSITE" id="PS50111">
    <property type="entry name" value="CHEMOTAXIS_TRANSDUC_2"/>
    <property type="match status" value="1"/>
</dbReference>
<dbReference type="InterPro" id="IPR029151">
    <property type="entry name" value="Sensor-like_sf"/>
</dbReference>